<comment type="caution">
    <text evidence="9">The sequence shown here is derived from an EMBL/GenBank/DDBJ whole genome shotgun (WGS) entry which is preliminary data.</text>
</comment>
<keyword evidence="3 6" id="KW-0812">Transmembrane</keyword>
<dbReference type="Proteomes" id="UP001174210">
    <property type="component" value="Unassembled WGS sequence"/>
</dbReference>
<evidence type="ECO:0000313" key="10">
    <source>
        <dbReference type="Proteomes" id="UP001174210"/>
    </source>
</evidence>
<reference evidence="9" key="1">
    <citation type="submission" date="2023-03" db="EMBL/GenBank/DDBJ databases">
        <title>MT1 and MT2 Draft Genomes of Novel Species.</title>
        <authorList>
            <person name="Venkateswaran K."/>
        </authorList>
    </citation>
    <scope>NUCLEOTIDE SEQUENCE</scope>
    <source>
        <strain evidence="9">F6_8S_P_1A</strain>
    </source>
</reference>
<dbReference type="PROSITE" id="PS50928">
    <property type="entry name" value="ABC_TM1"/>
    <property type="match status" value="1"/>
</dbReference>
<feature type="compositionally biased region" description="Low complexity" evidence="7">
    <location>
        <begin position="236"/>
        <end position="246"/>
    </location>
</feature>
<evidence type="ECO:0000256" key="7">
    <source>
        <dbReference type="SAM" id="MobiDB-lite"/>
    </source>
</evidence>
<dbReference type="Gene3D" id="1.10.3720.10">
    <property type="entry name" value="MetI-like"/>
    <property type="match status" value="1"/>
</dbReference>
<evidence type="ECO:0000313" key="9">
    <source>
        <dbReference type="EMBL" id="MDN4596273.1"/>
    </source>
</evidence>
<keyword evidence="10" id="KW-1185">Reference proteome</keyword>
<dbReference type="InterPro" id="IPR000515">
    <property type="entry name" value="MetI-like"/>
</dbReference>
<organism evidence="9 10">
    <name type="scientific">Leifsonia virtsii</name>
    <dbReference type="NCBI Taxonomy" id="3035915"/>
    <lineage>
        <taxon>Bacteria</taxon>
        <taxon>Bacillati</taxon>
        <taxon>Actinomycetota</taxon>
        <taxon>Actinomycetes</taxon>
        <taxon>Micrococcales</taxon>
        <taxon>Microbacteriaceae</taxon>
        <taxon>Leifsonia</taxon>
    </lineage>
</organism>
<evidence type="ECO:0000256" key="3">
    <source>
        <dbReference type="ARBA" id="ARBA00022692"/>
    </source>
</evidence>
<feature type="region of interest" description="Disordered" evidence="7">
    <location>
        <begin position="226"/>
        <end position="246"/>
    </location>
</feature>
<name>A0ABT8IU11_9MICO</name>
<feature type="transmembrane region" description="Helical" evidence="6">
    <location>
        <begin position="90"/>
        <end position="113"/>
    </location>
</feature>
<dbReference type="PANTHER" id="PTHR30177">
    <property type="entry name" value="GLYCINE BETAINE/L-PROLINE TRANSPORT SYSTEM PERMEASE PROTEIN PROW"/>
    <property type="match status" value="1"/>
</dbReference>
<dbReference type="InterPro" id="IPR035906">
    <property type="entry name" value="MetI-like_sf"/>
</dbReference>
<evidence type="ECO:0000256" key="1">
    <source>
        <dbReference type="ARBA" id="ARBA00004141"/>
    </source>
</evidence>
<dbReference type="RefSeq" id="WP_301216184.1">
    <property type="nucleotide sequence ID" value="NZ_JAROCB010000001.1"/>
</dbReference>
<keyword evidence="5 6" id="KW-0472">Membrane</keyword>
<dbReference type="SUPFAM" id="SSF161098">
    <property type="entry name" value="MetI-like"/>
    <property type="match status" value="1"/>
</dbReference>
<feature type="transmembrane region" description="Helical" evidence="6">
    <location>
        <begin position="159"/>
        <end position="178"/>
    </location>
</feature>
<keyword evidence="4 6" id="KW-1133">Transmembrane helix</keyword>
<sequence length="246" mass="25207">MTDILAAFGWIFDPANWVGAGGIPARTLEHILYSLLTLVLAAAIALPIGFAIGHTGKFRGVAVGVSGALRALPTLGLVVYLALITANISIVPPLIALTILAIPPILAGAYSGLESVDRAPIDAARSIGMTGWQVFAKVELPLALPLVIGGIRSGALQVIATWTVAAILPVGGLGRFLIDGIAVQNYPEMLGGSIIVIALALVSDGLFAIVQRLVVPRGVVAGRVRDTAEGGRGRTRTTAPEGATTS</sequence>
<gene>
    <name evidence="9" type="ORF">P5G59_03895</name>
</gene>
<comment type="similarity">
    <text evidence="6">Belongs to the binding-protein-dependent transport system permease family.</text>
</comment>
<feature type="domain" description="ABC transmembrane type-1" evidence="8">
    <location>
        <begin position="27"/>
        <end position="207"/>
    </location>
</feature>
<keyword evidence="2 6" id="KW-0813">Transport</keyword>
<evidence type="ECO:0000256" key="6">
    <source>
        <dbReference type="RuleBase" id="RU363032"/>
    </source>
</evidence>
<dbReference type="InterPro" id="IPR051204">
    <property type="entry name" value="ABC_transp_perm/SBD"/>
</dbReference>
<dbReference type="PANTHER" id="PTHR30177:SF33">
    <property type="entry name" value="POSSIBLE OSMOPROTECTANT (GLYCINE BETAINE_CARNITINE_CHOLINE_L-PROLINE) TRANSPORT INTEGRAL MEMBRANE PROTEIN ABC TRANSPORTER PROZ"/>
    <property type="match status" value="1"/>
</dbReference>
<feature type="transmembrane region" description="Helical" evidence="6">
    <location>
        <begin position="30"/>
        <end position="53"/>
    </location>
</feature>
<evidence type="ECO:0000256" key="5">
    <source>
        <dbReference type="ARBA" id="ARBA00023136"/>
    </source>
</evidence>
<comment type="subcellular location">
    <subcellularLocation>
        <location evidence="6">Cell membrane</location>
        <topology evidence="6">Multi-pass membrane protein</topology>
    </subcellularLocation>
    <subcellularLocation>
        <location evidence="1">Membrane</location>
        <topology evidence="1">Multi-pass membrane protein</topology>
    </subcellularLocation>
</comment>
<dbReference type="EMBL" id="JAROCB010000001">
    <property type="protein sequence ID" value="MDN4596273.1"/>
    <property type="molecule type" value="Genomic_DNA"/>
</dbReference>
<evidence type="ECO:0000256" key="2">
    <source>
        <dbReference type="ARBA" id="ARBA00022448"/>
    </source>
</evidence>
<accession>A0ABT8IU11</accession>
<evidence type="ECO:0000256" key="4">
    <source>
        <dbReference type="ARBA" id="ARBA00022989"/>
    </source>
</evidence>
<feature type="transmembrane region" description="Helical" evidence="6">
    <location>
        <begin position="190"/>
        <end position="210"/>
    </location>
</feature>
<evidence type="ECO:0000259" key="8">
    <source>
        <dbReference type="PROSITE" id="PS50928"/>
    </source>
</evidence>
<proteinExistence type="inferred from homology"/>
<protein>
    <submittedName>
        <fullName evidence="9">ABC transporter permease</fullName>
    </submittedName>
</protein>
<dbReference type="CDD" id="cd06261">
    <property type="entry name" value="TM_PBP2"/>
    <property type="match status" value="1"/>
</dbReference>
<feature type="transmembrane region" description="Helical" evidence="6">
    <location>
        <begin position="60"/>
        <end position="84"/>
    </location>
</feature>
<dbReference type="Pfam" id="PF00528">
    <property type="entry name" value="BPD_transp_1"/>
    <property type="match status" value="1"/>
</dbReference>